<dbReference type="PROSITE" id="PS00885">
    <property type="entry name" value="EPSP_SYNTHASE_2"/>
    <property type="match status" value="1"/>
</dbReference>
<dbReference type="GeneID" id="14211373"/>
<dbReference type="Proteomes" id="UP000010469">
    <property type="component" value="Chromosome"/>
</dbReference>
<evidence type="ECO:0000256" key="4">
    <source>
        <dbReference type="ARBA" id="ARBA00022605"/>
    </source>
</evidence>
<dbReference type="EC" id="2.5.1.19" evidence="3"/>
<feature type="domain" description="Enolpyruvate transferase" evidence="8">
    <location>
        <begin position="7"/>
        <end position="395"/>
    </location>
</feature>
<dbReference type="GO" id="GO:0009423">
    <property type="term" value="P:chorismate biosynthetic process"/>
    <property type="evidence" value="ECO:0007669"/>
    <property type="project" value="UniProtKB-UniPathway"/>
</dbReference>
<dbReference type="GO" id="GO:0003866">
    <property type="term" value="F:3-phosphoshikimate 1-carboxyvinyltransferase activity"/>
    <property type="evidence" value="ECO:0007669"/>
    <property type="project" value="UniProtKB-EC"/>
</dbReference>
<evidence type="ECO:0000256" key="7">
    <source>
        <dbReference type="ARBA" id="ARBA00044633"/>
    </source>
</evidence>
<evidence type="ECO:0000256" key="5">
    <source>
        <dbReference type="ARBA" id="ARBA00022679"/>
    </source>
</evidence>
<dbReference type="STRING" id="1056495.Calag_0113"/>
<dbReference type="FunCoup" id="L0A7U5">
    <property type="interactions" value="108"/>
</dbReference>
<comment type="pathway">
    <text evidence="1">Metabolic intermediate biosynthesis; chorismate biosynthesis; chorismate from D-erythrose 4-phosphate and phosphoenolpyruvate: step 6/7.</text>
</comment>
<dbReference type="PANTHER" id="PTHR21090:SF5">
    <property type="entry name" value="PENTAFUNCTIONAL AROM POLYPEPTIDE"/>
    <property type="match status" value="1"/>
</dbReference>
<dbReference type="AlphaFoldDB" id="L0A7U5"/>
<evidence type="ECO:0000256" key="2">
    <source>
        <dbReference type="ARBA" id="ARBA00009948"/>
    </source>
</evidence>
<dbReference type="InParanoid" id="L0A7U5"/>
<dbReference type="InterPro" id="IPR036968">
    <property type="entry name" value="Enolpyruvate_Tfrase_sf"/>
</dbReference>
<evidence type="ECO:0000256" key="6">
    <source>
        <dbReference type="ARBA" id="ARBA00023141"/>
    </source>
</evidence>
<dbReference type="SUPFAM" id="SSF55205">
    <property type="entry name" value="EPT/RTPC-like"/>
    <property type="match status" value="1"/>
</dbReference>
<evidence type="ECO:0000256" key="1">
    <source>
        <dbReference type="ARBA" id="ARBA00004811"/>
    </source>
</evidence>
<accession>L0A7U5</accession>
<protein>
    <recommendedName>
        <fullName evidence="3">3-phosphoshikimate 1-carboxyvinyltransferase</fullName>
        <ecNumber evidence="3">2.5.1.19</ecNumber>
    </recommendedName>
</protein>
<organism evidence="9 10">
    <name type="scientific">Caldisphaera lagunensis (strain DSM 15908 / JCM 11604 / ANMR 0165 / IC-154)</name>
    <dbReference type="NCBI Taxonomy" id="1056495"/>
    <lineage>
        <taxon>Archaea</taxon>
        <taxon>Thermoproteota</taxon>
        <taxon>Thermoprotei</taxon>
        <taxon>Acidilobales</taxon>
        <taxon>Caldisphaeraceae</taxon>
        <taxon>Caldisphaera</taxon>
    </lineage>
</organism>
<dbReference type="KEGG" id="clg:Calag_0113"/>
<name>L0A7U5_CALLD</name>
<keyword evidence="4" id="KW-0028">Amino-acid biosynthesis</keyword>
<dbReference type="Gene3D" id="3.65.10.10">
    <property type="entry name" value="Enolpyruvate transferase domain"/>
    <property type="match status" value="2"/>
</dbReference>
<keyword evidence="6" id="KW-0057">Aromatic amino acid biosynthesis</keyword>
<reference evidence="10" key="1">
    <citation type="submission" date="2012-03" db="EMBL/GenBank/DDBJ databases">
        <title>Complete genome of Caldisphaera lagunensis DSM 15908.</title>
        <authorList>
            <person name="Lucas S."/>
            <person name="Copeland A."/>
            <person name="Lapidus A."/>
            <person name="Glavina del Rio T."/>
            <person name="Dalin E."/>
            <person name="Tice H."/>
            <person name="Bruce D."/>
            <person name="Goodwin L."/>
            <person name="Pitluck S."/>
            <person name="Peters L."/>
            <person name="Mikhailova N."/>
            <person name="Teshima H."/>
            <person name="Kyrpides N."/>
            <person name="Mavromatis K."/>
            <person name="Ivanova N."/>
            <person name="Brettin T."/>
            <person name="Detter J.C."/>
            <person name="Han C."/>
            <person name="Larimer F."/>
            <person name="Land M."/>
            <person name="Hauser L."/>
            <person name="Markowitz V."/>
            <person name="Cheng J.-F."/>
            <person name="Hugenholtz P."/>
            <person name="Woyke T."/>
            <person name="Wu D."/>
            <person name="Spring S."/>
            <person name="Schroeder M."/>
            <person name="Brambilla E."/>
            <person name="Klenk H.-P."/>
            <person name="Eisen J.A."/>
        </authorList>
    </citation>
    <scope>NUCLEOTIDE SEQUENCE [LARGE SCALE GENOMIC DNA]</scope>
    <source>
        <strain evidence="10">DSM 15908 / JCM 11604 / IC-154</strain>
    </source>
</reference>
<evidence type="ECO:0000313" key="10">
    <source>
        <dbReference type="Proteomes" id="UP000010469"/>
    </source>
</evidence>
<dbReference type="GO" id="GO:0009073">
    <property type="term" value="P:aromatic amino acid family biosynthetic process"/>
    <property type="evidence" value="ECO:0007669"/>
    <property type="project" value="UniProtKB-KW"/>
</dbReference>
<dbReference type="InterPro" id="IPR013792">
    <property type="entry name" value="RNA3'P_cycl/enolpyr_Trfase_a/b"/>
</dbReference>
<dbReference type="InterPro" id="IPR023193">
    <property type="entry name" value="EPSP_synthase_CS"/>
</dbReference>
<dbReference type="HOGENOM" id="CLU_024321_0_0_2"/>
<dbReference type="eggNOG" id="arCOG04134">
    <property type="taxonomic scope" value="Archaea"/>
</dbReference>
<dbReference type="EMBL" id="CP003378">
    <property type="protein sequence ID" value="AFZ69901.1"/>
    <property type="molecule type" value="Genomic_DNA"/>
</dbReference>
<dbReference type="OrthoDB" id="43788at2157"/>
<keyword evidence="10" id="KW-1185">Reference proteome</keyword>
<dbReference type="PANTHER" id="PTHR21090">
    <property type="entry name" value="AROM/DEHYDROQUINATE SYNTHASE"/>
    <property type="match status" value="1"/>
</dbReference>
<comment type="catalytic activity">
    <reaction evidence="7">
        <text>3-phosphoshikimate + phosphoenolpyruvate = 5-O-(1-carboxyvinyl)-3-phosphoshikimate + phosphate</text>
        <dbReference type="Rhea" id="RHEA:21256"/>
        <dbReference type="ChEBI" id="CHEBI:43474"/>
        <dbReference type="ChEBI" id="CHEBI:57701"/>
        <dbReference type="ChEBI" id="CHEBI:58702"/>
        <dbReference type="ChEBI" id="CHEBI:145989"/>
        <dbReference type="EC" id="2.5.1.19"/>
    </reaction>
    <physiologicalReaction direction="left-to-right" evidence="7">
        <dbReference type="Rhea" id="RHEA:21257"/>
    </physiologicalReaction>
</comment>
<evidence type="ECO:0000256" key="3">
    <source>
        <dbReference type="ARBA" id="ARBA00012450"/>
    </source>
</evidence>
<sequence>MKVIILPSKISGEIDAPKSKSIAIRILFGSLLNNITLREEVPGSNDVKAAYNSIIEMGVYHEGNKLKKPYSINLNKKFFAGGSATVARILSSLILTLGGNAIIDGDETLRKRPFDGLIKLAKITNSEVNGNSLPIKLSSKGIKDYIEIPELESSQYITGLMYGFAYKGYGVIKLKSRVPSFSYIMLTMDLLNDIGCKIKYEDNEIVVEKCLKKDYETSFPGDYLLSSFYAVSSLLTGGLTIIHNLYKASNYFGDHKIVDILSDIGVKSKLDNGNWIIKSENLENLRVNVDDSPDMAMSLAPLGVKVEVTLDGINRLKIKESDRIKSIKDVMEKFGSIVSIKDNTINIKPNKINKAEIDCNNDHRVAMMAASISFLSGGIINNAECIGKSDPKHWDRYEKLGGKIKVE</sequence>
<comment type="similarity">
    <text evidence="2">Belongs to the EPSP synthase family.</text>
</comment>
<evidence type="ECO:0000313" key="9">
    <source>
        <dbReference type="EMBL" id="AFZ69901.1"/>
    </source>
</evidence>
<gene>
    <name evidence="9" type="ordered locus">Calag_0113</name>
</gene>
<dbReference type="PIRSF" id="PIRSF000505">
    <property type="entry name" value="EPSPS"/>
    <property type="match status" value="1"/>
</dbReference>
<proteinExistence type="inferred from homology"/>
<dbReference type="InterPro" id="IPR006264">
    <property type="entry name" value="EPSP_synthase"/>
</dbReference>
<dbReference type="GO" id="GO:0008652">
    <property type="term" value="P:amino acid biosynthetic process"/>
    <property type="evidence" value="ECO:0007669"/>
    <property type="project" value="UniProtKB-KW"/>
</dbReference>
<dbReference type="Pfam" id="PF00275">
    <property type="entry name" value="EPSP_synthase"/>
    <property type="match status" value="1"/>
</dbReference>
<evidence type="ECO:0000259" key="8">
    <source>
        <dbReference type="Pfam" id="PF00275"/>
    </source>
</evidence>
<keyword evidence="5" id="KW-0808">Transferase</keyword>
<dbReference type="UniPathway" id="UPA00053">
    <property type="reaction ID" value="UER00089"/>
</dbReference>
<dbReference type="InterPro" id="IPR001986">
    <property type="entry name" value="Enolpyruvate_Tfrase_dom"/>
</dbReference>
<dbReference type="RefSeq" id="WP_015231799.1">
    <property type="nucleotide sequence ID" value="NC_019791.1"/>
</dbReference>